<proteinExistence type="predicted"/>
<dbReference type="InterPro" id="IPR005182">
    <property type="entry name" value="YdbS-like_PH"/>
</dbReference>
<organism evidence="3 4">
    <name type="scientific">Candidatus Nealsonbacteria bacterium RBG_13_36_15</name>
    <dbReference type="NCBI Taxonomy" id="1801660"/>
    <lineage>
        <taxon>Bacteria</taxon>
        <taxon>Candidatus Nealsoniibacteriota</taxon>
    </lineage>
</organism>
<dbReference type="AlphaFoldDB" id="A0A1G2DW46"/>
<comment type="caution">
    <text evidence="3">The sequence shown here is derived from an EMBL/GenBank/DDBJ whole genome shotgun (WGS) entry which is preliminary data.</text>
</comment>
<dbReference type="PANTHER" id="PTHR34473:SF2">
    <property type="entry name" value="UPF0699 TRANSMEMBRANE PROTEIN YDBT"/>
    <property type="match status" value="1"/>
</dbReference>
<gene>
    <name evidence="3" type="ORF">A2Z78_01735</name>
</gene>
<feature type="domain" description="YdbS-like PH" evidence="2">
    <location>
        <begin position="89"/>
        <end position="176"/>
    </location>
</feature>
<feature type="transmembrane region" description="Helical" evidence="1">
    <location>
        <begin position="16"/>
        <end position="47"/>
    </location>
</feature>
<accession>A0A1G2DW46</accession>
<name>A0A1G2DW46_9BACT</name>
<dbReference type="PANTHER" id="PTHR34473">
    <property type="entry name" value="UPF0699 TRANSMEMBRANE PROTEIN YDBS"/>
    <property type="match status" value="1"/>
</dbReference>
<dbReference type="STRING" id="1801660.A2Z78_01735"/>
<protein>
    <recommendedName>
        <fullName evidence="2">YdbS-like PH domain-containing protein</fullName>
    </recommendedName>
</protein>
<sequence length="188" mass="21502">MKQLDPKAIWLFCFKYLLFSLIITAFLLFWILPLIFTLLAPIGMLLFKAWIQEAKEIMLIFAILIPIIGFLIFVFAAFWLSYFWAKLSYKNYKYQIATEGVKIEKGVIWKHYITIPFERIQNVDIYRGILTRLLGLSELHIQTAGYSAGYGMHGGWATEGSLPGLSANEAEALREELVTKVAGKKQGL</sequence>
<evidence type="ECO:0000313" key="4">
    <source>
        <dbReference type="Proteomes" id="UP000176752"/>
    </source>
</evidence>
<keyword evidence="1" id="KW-1133">Transmembrane helix</keyword>
<evidence type="ECO:0000256" key="1">
    <source>
        <dbReference type="SAM" id="Phobius"/>
    </source>
</evidence>
<evidence type="ECO:0000313" key="3">
    <source>
        <dbReference type="EMBL" id="OGZ17797.1"/>
    </source>
</evidence>
<feature type="transmembrane region" description="Helical" evidence="1">
    <location>
        <begin position="59"/>
        <end position="85"/>
    </location>
</feature>
<dbReference type="Pfam" id="PF03703">
    <property type="entry name" value="bPH_2"/>
    <property type="match status" value="1"/>
</dbReference>
<reference evidence="3 4" key="1">
    <citation type="journal article" date="2016" name="Nat. Commun.">
        <title>Thousands of microbial genomes shed light on interconnected biogeochemical processes in an aquifer system.</title>
        <authorList>
            <person name="Anantharaman K."/>
            <person name="Brown C.T."/>
            <person name="Hug L.A."/>
            <person name="Sharon I."/>
            <person name="Castelle C.J."/>
            <person name="Probst A.J."/>
            <person name="Thomas B.C."/>
            <person name="Singh A."/>
            <person name="Wilkins M.J."/>
            <person name="Karaoz U."/>
            <person name="Brodie E.L."/>
            <person name="Williams K.H."/>
            <person name="Hubbard S.S."/>
            <person name="Banfield J.F."/>
        </authorList>
    </citation>
    <scope>NUCLEOTIDE SEQUENCE [LARGE SCALE GENOMIC DNA]</scope>
</reference>
<evidence type="ECO:0000259" key="2">
    <source>
        <dbReference type="Pfam" id="PF03703"/>
    </source>
</evidence>
<keyword evidence="1" id="KW-0812">Transmembrane</keyword>
<dbReference type="EMBL" id="MHLV01000014">
    <property type="protein sequence ID" value="OGZ17797.1"/>
    <property type="molecule type" value="Genomic_DNA"/>
</dbReference>
<keyword evidence="1" id="KW-0472">Membrane</keyword>
<dbReference type="Proteomes" id="UP000176752">
    <property type="component" value="Unassembled WGS sequence"/>
</dbReference>